<dbReference type="InterPro" id="IPR036909">
    <property type="entry name" value="Cyt_c-like_dom_sf"/>
</dbReference>
<keyword evidence="8" id="KW-0472">Membrane</keyword>
<gene>
    <name evidence="10" type="ORF">FNA67_16095</name>
</gene>
<keyword evidence="4" id="KW-0812">Transmembrane</keyword>
<dbReference type="Proteomes" id="UP000321062">
    <property type="component" value="Chromosome"/>
</dbReference>
<evidence type="ECO:0000256" key="6">
    <source>
        <dbReference type="ARBA" id="ARBA00022989"/>
    </source>
</evidence>
<evidence type="ECO:0000313" key="11">
    <source>
        <dbReference type="Proteomes" id="UP000321062"/>
    </source>
</evidence>
<evidence type="ECO:0000256" key="8">
    <source>
        <dbReference type="ARBA" id="ARBA00023136"/>
    </source>
</evidence>
<comment type="cofactor">
    <cofactor evidence="9">
        <name>heme c</name>
        <dbReference type="ChEBI" id="CHEBI:61717"/>
    </cofactor>
    <text evidence="9">Binds 1 heme c group covalently per subunit.</text>
</comment>
<dbReference type="PRINTS" id="PR00603">
    <property type="entry name" value="CYTOCHROMEC1"/>
</dbReference>
<keyword evidence="5 9" id="KW-0479">Metal-binding</keyword>
<feature type="binding site" description="covalent" evidence="9">
    <location>
        <position position="65"/>
    </location>
    <ligand>
        <name>heme c</name>
        <dbReference type="ChEBI" id="CHEBI:61717"/>
    </ligand>
</feature>
<accession>A0A5B9DR34</accession>
<dbReference type="InterPro" id="IPR002326">
    <property type="entry name" value="Cyt_c1"/>
</dbReference>
<dbReference type="Gene3D" id="1.20.5.100">
    <property type="entry name" value="Cytochrome c1, transmembrane anchor, C-terminal"/>
    <property type="match status" value="1"/>
</dbReference>
<dbReference type="RefSeq" id="WP_049706117.1">
    <property type="nucleotide sequence ID" value="NZ_BMFM01000001.1"/>
</dbReference>
<dbReference type="GO" id="GO:0046872">
    <property type="term" value="F:metal ion binding"/>
    <property type="evidence" value="ECO:0007669"/>
    <property type="project" value="UniProtKB-KW"/>
</dbReference>
<keyword evidence="7 9" id="KW-0408">Iron</keyword>
<dbReference type="OrthoDB" id="9808471at2"/>
<feature type="binding site" description="covalent" evidence="9">
    <location>
        <position position="66"/>
    </location>
    <ligand>
        <name>heme c</name>
        <dbReference type="ChEBI" id="CHEBI:61717"/>
    </ligand>
</feature>
<keyword evidence="3 9" id="KW-0349">Heme</keyword>
<dbReference type="KEGG" id="yti:FNA67_16095"/>
<dbReference type="PANTHER" id="PTHR10266">
    <property type="entry name" value="CYTOCHROME C1"/>
    <property type="match status" value="1"/>
</dbReference>
<dbReference type="SUPFAM" id="SSF46626">
    <property type="entry name" value="Cytochrome c"/>
    <property type="match status" value="1"/>
</dbReference>
<dbReference type="Gene3D" id="1.10.760.10">
    <property type="entry name" value="Cytochrome c-like domain"/>
    <property type="match status" value="1"/>
</dbReference>
<protein>
    <recommendedName>
        <fullName evidence="2">Cytochrome c1</fullName>
    </recommendedName>
</protein>
<dbReference type="GO" id="GO:0009055">
    <property type="term" value="F:electron transfer activity"/>
    <property type="evidence" value="ECO:0007669"/>
    <property type="project" value="InterPro"/>
</dbReference>
<feature type="binding site" description="covalent" evidence="9">
    <location>
        <position position="204"/>
    </location>
    <ligand>
        <name>heme c</name>
        <dbReference type="ChEBI" id="CHEBI:61717"/>
    </ligand>
</feature>
<name>A0A5B9DR34_9HYPH</name>
<evidence type="ECO:0000256" key="1">
    <source>
        <dbReference type="ARBA" id="ARBA00004370"/>
    </source>
</evidence>
<evidence type="ECO:0000256" key="2">
    <source>
        <dbReference type="ARBA" id="ARBA00016165"/>
    </source>
</evidence>
<keyword evidence="6" id="KW-1133">Transmembrane helix</keyword>
<comment type="subcellular location">
    <subcellularLocation>
        <location evidence="1">Membrane</location>
    </subcellularLocation>
</comment>
<evidence type="ECO:0000313" key="10">
    <source>
        <dbReference type="EMBL" id="QEE21613.1"/>
    </source>
</evidence>
<evidence type="ECO:0000256" key="7">
    <source>
        <dbReference type="ARBA" id="ARBA00023004"/>
    </source>
</evidence>
<evidence type="ECO:0000256" key="5">
    <source>
        <dbReference type="ARBA" id="ARBA00022723"/>
    </source>
</evidence>
<feature type="binding site" description="covalent" evidence="9">
    <location>
        <position position="62"/>
    </location>
    <ligand>
        <name>heme c</name>
        <dbReference type="ChEBI" id="CHEBI:61717"/>
    </ligand>
</feature>
<reference evidence="10 11" key="1">
    <citation type="journal article" date="2015" name="Int. J. Syst. Evol. Microbiol.">
        <title>Youhaiella tibetensis gen. nov., sp. nov., isolated from subsurface sediment.</title>
        <authorList>
            <person name="Wang Y.X."/>
            <person name="Huang F.Q."/>
            <person name="Nogi Y."/>
            <person name="Pang S.J."/>
            <person name="Wang P.K."/>
            <person name="Lv J."/>
        </authorList>
    </citation>
    <scope>NUCLEOTIDE SEQUENCE [LARGE SCALE GENOMIC DNA]</scope>
    <source>
        <strain evidence="11">fig4</strain>
    </source>
</reference>
<proteinExistence type="predicted"/>
<dbReference type="PROSITE" id="PS51007">
    <property type="entry name" value="CYTC"/>
    <property type="match status" value="1"/>
</dbReference>
<dbReference type="AlphaFoldDB" id="A0A5B9DR34"/>
<sequence length="281" mass="30900">MINTKTIFAALAMAAALVTAPAIAQEHETPHIERMPWSFSGVFGTYDRNQLQRGFQVFREVCSSCHSANLLAFRNLTEEGGPQFSEAQVKALAAQYEVNDPDASGGKRAAVPADRWPAPFDTEQQARDANGGALPPDMSVLAKARGVTDPFPTWVFNYFTAYQEGGADYIHALLNGYQDPPPAGAEVPEGKHYNAIFPGHSIGMAPPLTDGRVAYVAAEGQEAVPQTVEQYSEDVAAFLFWMADPHMVSRKETGFRVILFLLLFAGLMYFTKRRIWQGIEH</sequence>
<dbReference type="InterPro" id="IPR009056">
    <property type="entry name" value="Cyt_c-like_dom"/>
</dbReference>
<keyword evidence="11" id="KW-1185">Reference proteome</keyword>
<dbReference type="GO" id="GO:0016020">
    <property type="term" value="C:membrane"/>
    <property type="evidence" value="ECO:0007669"/>
    <property type="project" value="UniProtKB-SubCell"/>
</dbReference>
<dbReference type="Pfam" id="PF02167">
    <property type="entry name" value="Cytochrom_C1"/>
    <property type="match status" value="1"/>
</dbReference>
<evidence type="ECO:0000256" key="3">
    <source>
        <dbReference type="ARBA" id="ARBA00022617"/>
    </source>
</evidence>
<dbReference type="PANTHER" id="PTHR10266:SF3">
    <property type="entry name" value="CYTOCHROME C1, HEME PROTEIN, MITOCHONDRIAL"/>
    <property type="match status" value="1"/>
</dbReference>
<evidence type="ECO:0000256" key="9">
    <source>
        <dbReference type="PIRSR" id="PIRSR602326-1"/>
    </source>
</evidence>
<organism evidence="10 11">
    <name type="scientific">Paradevosia tibetensis</name>
    <dbReference type="NCBI Taxonomy" id="1447062"/>
    <lineage>
        <taxon>Bacteria</taxon>
        <taxon>Pseudomonadati</taxon>
        <taxon>Pseudomonadota</taxon>
        <taxon>Alphaproteobacteria</taxon>
        <taxon>Hyphomicrobiales</taxon>
        <taxon>Devosiaceae</taxon>
        <taxon>Paradevosia</taxon>
    </lineage>
</organism>
<evidence type="ECO:0000256" key="4">
    <source>
        <dbReference type="ARBA" id="ARBA00022692"/>
    </source>
</evidence>
<dbReference type="EMBL" id="CP041690">
    <property type="protein sequence ID" value="QEE21613.1"/>
    <property type="molecule type" value="Genomic_DNA"/>
</dbReference>
<dbReference type="GO" id="GO:0020037">
    <property type="term" value="F:heme binding"/>
    <property type="evidence" value="ECO:0007669"/>
    <property type="project" value="InterPro"/>
</dbReference>